<reference evidence="1" key="1">
    <citation type="journal article" date="2015" name="Nature">
        <title>Complex archaea that bridge the gap between prokaryotes and eukaryotes.</title>
        <authorList>
            <person name="Spang A."/>
            <person name="Saw J.H."/>
            <person name="Jorgensen S.L."/>
            <person name="Zaremba-Niedzwiedzka K."/>
            <person name="Martijn J."/>
            <person name="Lind A.E."/>
            <person name="van Eijk R."/>
            <person name="Schleper C."/>
            <person name="Guy L."/>
            <person name="Ettema T.J."/>
        </authorList>
    </citation>
    <scope>NUCLEOTIDE SEQUENCE</scope>
</reference>
<comment type="caution">
    <text evidence="1">The sequence shown here is derived from an EMBL/GenBank/DDBJ whole genome shotgun (WGS) entry which is preliminary data.</text>
</comment>
<gene>
    <name evidence="1" type="ORF">LCGC14_2754400</name>
</gene>
<dbReference type="AlphaFoldDB" id="A0A0F8Z0P8"/>
<organism evidence="1">
    <name type="scientific">marine sediment metagenome</name>
    <dbReference type="NCBI Taxonomy" id="412755"/>
    <lineage>
        <taxon>unclassified sequences</taxon>
        <taxon>metagenomes</taxon>
        <taxon>ecological metagenomes</taxon>
    </lineage>
</organism>
<accession>A0A0F8Z0P8</accession>
<sequence length="225" mass="23944">MPLIIPFHPETASATIVIDSVTYRVPLVDSDGHLQVDVLNLATLLDALASVGTDELRTRIIATLLPADAATATNQATMITALQLIDDLRGALDAVQTDRLNVNVYRDGASEVKNHWQATVSPSTTRATAITPTSGKKLRMLTVHMAAFIAGAKLFEVYFGTGATITTNPEKAVAHAVLDRDGVSSQAVSWTDGGGPVGDVDEVLSIYVTADIAGSGYFLFQYREE</sequence>
<proteinExistence type="predicted"/>
<name>A0A0F8Z0P8_9ZZZZ</name>
<dbReference type="EMBL" id="LAZR01050454">
    <property type="protein sequence ID" value="KKK87322.1"/>
    <property type="molecule type" value="Genomic_DNA"/>
</dbReference>
<evidence type="ECO:0000313" key="1">
    <source>
        <dbReference type="EMBL" id="KKK87322.1"/>
    </source>
</evidence>
<protein>
    <submittedName>
        <fullName evidence="1">Uncharacterized protein</fullName>
    </submittedName>
</protein>